<gene>
    <name evidence="5" type="ORF">C7451_11846</name>
</gene>
<dbReference type="Proteomes" id="UP000248014">
    <property type="component" value="Unassembled WGS sequence"/>
</dbReference>
<protein>
    <recommendedName>
        <fullName evidence="3 4">Single-stranded DNA-binding protein</fullName>
        <shortName evidence="3">SSB</shortName>
    </recommendedName>
</protein>
<comment type="subunit">
    <text evidence="3">Homotetramer.</text>
</comment>
<evidence type="ECO:0000256" key="2">
    <source>
        <dbReference type="ARBA" id="ARBA00023172"/>
    </source>
</evidence>
<keyword evidence="6" id="KW-1185">Reference proteome</keyword>
<dbReference type="Gene3D" id="2.40.50.140">
    <property type="entry name" value="Nucleic acid-binding proteins"/>
    <property type="match status" value="1"/>
</dbReference>
<dbReference type="GO" id="GO:0003697">
    <property type="term" value="F:single-stranded DNA binding"/>
    <property type="evidence" value="ECO:0007669"/>
    <property type="project" value="UniProtKB-UniRule"/>
</dbReference>
<evidence type="ECO:0000313" key="6">
    <source>
        <dbReference type="Proteomes" id="UP000248014"/>
    </source>
</evidence>
<dbReference type="CDD" id="cd04496">
    <property type="entry name" value="SSB_OBF"/>
    <property type="match status" value="1"/>
</dbReference>
<comment type="caution">
    <text evidence="3">Lacks conserved residue(s) required for the propagation of feature annotation.</text>
</comment>
<dbReference type="PANTHER" id="PTHR10302">
    <property type="entry name" value="SINGLE-STRANDED DNA-BINDING PROTEIN"/>
    <property type="match status" value="1"/>
</dbReference>
<dbReference type="GO" id="GO:0009295">
    <property type="term" value="C:nucleoid"/>
    <property type="evidence" value="ECO:0007669"/>
    <property type="project" value="TreeGrafter"/>
</dbReference>
<evidence type="ECO:0000256" key="1">
    <source>
        <dbReference type="ARBA" id="ARBA00023125"/>
    </source>
</evidence>
<dbReference type="NCBIfam" id="TIGR00621">
    <property type="entry name" value="ssb"/>
    <property type="match status" value="1"/>
</dbReference>
<comment type="caution">
    <text evidence="5">The sequence shown here is derived from an EMBL/GenBank/DDBJ whole genome shotgun (WGS) entry which is preliminary data.</text>
</comment>
<name>A0A2V3UQL1_9SPHN</name>
<evidence type="ECO:0000256" key="3">
    <source>
        <dbReference type="HAMAP-Rule" id="MF_00984"/>
    </source>
</evidence>
<dbReference type="Pfam" id="PF00436">
    <property type="entry name" value="SSB"/>
    <property type="match status" value="1"/>
</dbReference>
<dbReference type="PROSITE" id="PS50935">
    <property type="entry name" value="SSB"/>
    <property type="match status" value="1"/>
</dbReference>
<keyword evidence="2" id="KW-0233">DNA recombination</keyword>
<evidence type="ECO:0000256" key="4">
    <source>
        <dbReference type="RuleBase" id="RU000524"/>
    </source>
</evidence>
<dbReference type="InterPro" id="IPR011344">
    <property type="entry name" value="ssDNA-bd"/>
</dbReference>
<reference evidence="5 6" key="1">
    <citation type="submission" date="2018-05" db="EMBL/GenBank/DDBJ databases">
        <title>Genomic Encyclopedia of Type Strains, Phase IV (KMG-IV): sequencing the most valuable type-strain genomes for metagenomic binning, comparative biology and taxonomic classification.</title>
        <authorList>
            <person name="Goeker M."/>
        </authorList>
    </citation>
    <scope>NUCLEOTIDE SEQUENCE [LARGE SCALE GENOMIC DNA]</scope>
    <source>
        <strain evidence="5 6">DSM 3183</strain>
    </source>
</reference>
<sequence>MKNTVTLVGFVGNTPETRQTQSGAKITTVSLVTTRSFKDSENNRQTETEWHRITCFNGIGKCVADYVAKGAMIMVTGRIHYTRWTEKRYRTVRLRDHCRAGRFPGQGQGSRSGRSGKEAALKVAPPAFFACQNEDPCRCGGRDFSHA</sequence>
<dbReference type="PANTHER" id="PTHR10302:SF0">
    <property type="entry name" value="SINGLE-STRANDED DNA-BINDING PROTEIN, MITOCHONDRIAL"/>
    <property type="match status" value="1"/>
</dbReference>
<dbReference type="HAMAP" id="MF_00984">
    <property type="entry name" value="SSB"/>
    <property type="match status" value="1"/>
</dbReference>
<dbReference type="AlphaFoldDB" id="A0A2V3UQL1"/>
<accession>A0A2V3UQL1</accession>
<dbReference type="EMBL" id="QJJM01000018">
    <property type="protein sequence ID" value="PXW68323.1"/>
    <property type="molecule type" value="Genomic_DNA"/>
</dbReference>
<dbReference type="InterPro" id="IPR000424">
    <property type="entry name" value="Primosome_PriB/ssb"/>
</dbReference>
<dbReference type="InterPro" id="IPR012340">
    <property type="entry name" value="NA-bd_OB-fold"/>
</dbReference>
<evidence type="ECO:0000313" key="5">
    <source>
        <dbReference type="EMBL" id="PXW68323.1"/>
    </source>
</evidence>
<proteinExistence type="inferred from homology"/>
<organism evidence="5 6">
    <name type="scientific">Blastomonas natatoria</name>
    <dbReference type="NCBI Taxonomy" id="34015"/>
    <lineage>
        <taxon>Bacteria</taxon>
        <taxon>Pseudomonadati</taxon>
        <taxon>Pseudomonadota</taxon>
        <taxon>Alphaproteobacteria</taxon>
        <taxon>Sphingomonadales</taxon>
        <taxon>Sphingomonadaceae</taxon>
        <taxon>Blastomonas</taxon>
    </lineage>
</organism>
<dbReference type="SUPFAM" id="SSF50249">
    <property type="entry name" value="Nucleic acid-binding proteins"/>
    <property type="match status" value="1"/>
</dbReference>
<dbReference type="GO" id="GO:0006310">
    <property type="term" value="P:DNA recombination"/>
    <property type="evidence" value="ECO:0007669"/>
    <property type="project" value="UniProtKB-KW"/>
</dbReference>
<keyword evidence="1 3" id="KW-0238">DNA-binding</keyword>
<dbReference type="GO" id="GO:0006260">
    <property type="term" value="P:DNA replication"/>
    <property type="evidence" value="ECO:0007669"/>
    <property type="project" value="InterPro"/>
</dbReference>